<evidence type="ECO:0000256" key="4">
    <source>
        <dbReference type="ARBA" id="ARBA00022679"/>
    </source>
</evidence>
<feature type="transmembrane region" description="Helical" evidence="9">
    <location>
        <begin position="308"/>
        <end position="326"/>
    </location>
</feature>
<feature type="transmembrane region" description="Helical" evidence="9">
    <location>
        <begin position="361"/>
        <end position="380"/>
    </location>
</feature>
<sequence>MSDLFSIKLTAWIRRNTGVLLIVFFILYALSVFINMGIYQLMAEEPRRGTVSFEMYFYDSFVHPTLMGVAYYNKPPLFNWLLIGLFKVLHSYSEWVVRLPSLLSMIAIGILLYRFTVELMGRKVAVYATLIMLTFVDVYFYATYNGGEIDLFYALLVICQLFPLINYYMGKTNAYNALVLSYGFMALGCLTKGLPSLLFQGATLFLLALYQRSPKILFSMAHAAGLATAAVVIGCYLYAFSRQDHIGILLATQIDEAADKSAAGARQERLWSETLQYPLLLIKGMLPWSLSLLLLVKMPFSHLKNKGLGFIVALIGINIPVYWFTGIPKLRYIYPLMPFFAIVFAWIIYRFETGKRRYEKPVLAGVIVIMITGVAGQLALTGYMQQWWGLVPGLALGVITLLVWRNRLALRNFKAIVVLLAVVLVTGRFFFSMVIVPYADVNAAVDHRHIMEQIDSITGGKGCWYYAAETTRELRPLPGGYEGDTIPVAPAVPYQLPYYYNKQFARPLVHSSSATAGDFYLAKSVALPDDIAVAIEQRFEHVQGDDDYVLFRVADNKTAGSIGDTTGRDALPVENAGEMPY</sequence>
<keyword evidence="12" id="KW-1185">Reference proteome</keyword>
<dbReference type="PANTHER" id="PTHR33908:SF3">
    <property type="entry name" value="UNDECAPRENYL PHOSPHATE-ALPHA-4-AMINO-4-DEOXY-L-ARABINOSE ARABINOSYL TRANSFERASE"/>
    <property type="match status" value="1"/>
</dbReference>
<keyword evidence="6 9" id="KW-1133">Transmembrane helix</keyword>
<evidence type="ECO:0000256" key="9">
    <source>
        <dbReference type="SAM" id="Phobius"/>
    </source>
</evidence>
<feature type="transmembrane region" description="Helical" evidence="9">
    <location>
        <begin position="95"/>
        <end position="113"/>
    </location>
</feature>
<evidence type="ECO:0000313" key="12">
    <source>
        <dbReference type="Proteomes" id="UP000290545"/>
    </source>
</evidence>
<evidence type="ECO:0000256" key="5">
    <source>
        <dbReference type="ARBA" id="ARBA00022692"/>
    </source>
</evidence>
<feature type="transmembrane region" description="Helical" evidence="9">
    <location>
        <begin position="151"/>
        <end position="170"/>
    </location>
</feature>
<evidence type="ECO:0000259" key="10">
    <source>
        <dbReference type="Pfam" id="PF13231"/>
    </source>
</evidence>
<dbReference type="Proteomes" id="UP000290545">
    <property type="component" value="Unassembled WGS sequence"/>
</dbReference>
<proteinExistence type="predicted"/>
<feature type="transmembrane region" description="Helical" evidence="9">
    <location>
        <begin position="416"/>
        <end position="439"/>
    </location>
</feature>
<keyword evidence="2" id="KW-1003">Cell membrane</keyword>
<feature type="transmembrane region" description="Helical" evidence="9">
    <location>
        <begin position="20"/>
        <end position="41"/>
    </location>
</feature>
<feature type="transmembrane region" description="Helical" evidence="9">
    <location>
        <begin position="216"/>
        <end position="239"/>
    </location>
</feature>
<evidence type="ECO:0000256" key="6">
    <source>
        <dbReference type="ARBA" id="ARBA00022989"/>
    </source>
</evidence>
<feature type="transmembrane region" description="Helical" evidence="9">
    <location>
        <begin position="386"/>
        <end position="404"/>
    </location>
</feature>
<evidence type="ECO:0000256" key="1">
    <source>
        <dbReference type="ARBA" id="ARBA00004651"/>
    </source>
</evidence>
<feature type="transmembrane region" description="Helical" evidence="9">
    <location>
        <begin position="332"/>
        <end position="349"/>
    </location>
</feature>
<dbReference type="GO" id="GO:0005886">
    <property type="term" value="C:plasma membrane"/>
    <property type="evidence" value="ECO:0007669"/>
    <property type="project" value="UniProtKB-SubCell"/>
</dbReference>
<reference evidence="11 12" key="1">
    <citation type="submission" date="2019-01" db="EMBL/GenBank/DDBJ databases">
        <title>Filimonas sp. strain TTM-71.</title>
        <authorList>
            <person name="Chen W.-M."/>
        </authorList>
    </citation>
    <scope>NUCLEOTIDE SEQUENCE [LARGE SCALE GENOMIC DNA]</scope>
    <source>
        <strain evidence="11 12">TTM-71</strain>
    </source>
</reference>
<dbReference type="PANTHER" id="PTHR33908">
    <property type="entry name" value="MANNOSYLTRANSFERASE YKCB-RELATED"/>
    <property type="match status" value="1"/>
</dbReference>
<dbReference type="InterPro" id="IPR050297">
    <property type="entry name" value="LipidA_mod_glycosyltrf_83"/>
</dbReference>
<organism evidence="11 12">
    <name type="scientific">Filimonas effusa</name>
    <dbReference type="NCBI Taxonomy" id="2508721"/>
    <lineage>
        <taxon>Bacteria</taxon>
        <taxon>Pseudomonadati</taxon>
        <taxon>Bacteroidota</taxon>
        <taxon>Chitinophagia</taxon>
        <taxon>Chitinophagales</taxon>
        <taxon>Chitinophagaceae</taxon>
        <taxon>Filimonas</taxon>
    </lineage>
</organism>
<dbReference type="Pfam" id="PF13231">
    <property type="entry name" value="PMT_2"/>
    <property type="match status" value="1"/>
</dbReference>
<keyword evidence="7 9" id="KW-0472">Membrane</keyword>
<keyword evidence="5 9" id="KW-0812">Transmembrane</keyword>
<dbReference type="AlphaFoldDB" id="A0A4Q1DAL2"/>
<protein>
    <recommendedName>
        <fullName evidence="10">Glycosyltransferase RgtA/B/C/D-like domain-containing protein</fullName>
    </recommendedName>
</protein>
<dbReference type="InterPro" id="IPR038731">
    <property type="entry name" value="RgtA/B/C-like"/>
</dbReference>
<feature type="transmembrane region" description="Helical" evidence="9">
    <location>
        <begin position="125"/>
        <end position="144"/>
    </location>
</feature>
<feature type="region of interest" description="Disordered" evidence="8">
    <location>
        <begin position="562"/>
        <end position="581"/>
    </location>
</feature>
<dbReference type="GO" id="GO:0010041">
    <property type="term" value="P:response to iron(III) ion"/>
    <property type="evidence" value="ECO:0007669"/>
    <property type="project" value="TreeGrafter"/>
</dbReference>
<feature type="transmembrane region" description="Helical" evidence="9">
    <location>
        <begin position="182"/>
        <end position="209"/>
    </location>
</feature>
<dbReference type="RefSeq" id="WP_129001557.1">
    <property type="nucleotide sequence ID" value="NZ_SDHZ01000001.1"/>
</dbReference>
<feature type="domain" description="Glycosyltransferase RgtA/B/C/D-like" evidence="10">
    <location>
        <begin position="73"/>
        <end position="233"/>
    </location>
</feature>
<accession>A0A4Q1DAL2</accession>
<evidence type="ECO:0000256" key="8">
    <source>
        <dbReference type="SAM" id="MobiDB-lite"/>
    </source>
</evidence>
<comment type="caution">
    <text evidence="11">The sequence shown here is derived from an EMBL/GenBank/DDBJ whole genome shotgun (WGS) entry which is preliminary data.</text>
</comment>
<keyword evidence="4" id="KW-0808">Transferase</keyword>
<dbReference type="OrthoDB" id="8353433at2"/>
<evidence type="ECO:0000256" key="3">
    <source>
        <dbReference type="ARBA" id="ARBA00022676"/>
    </source>
</evidence>
<dbReference type="GO" id="GO:0009103">
    <property type="term" value="P:lipopolysaccharide biosynthetic process"/>
    <property type="evidence" value="ECO:0007669"/>
    <property type="project" value="UniProtKB-ARBA"/>
</dbReference>
<gene>
    <name evidence="11" type="ORF">ESB13_03055</name>
</gene>
<dbReference type="EMBL" id="SDHZ01000001">
    <property type="protein sequence ID" value="RXK85805.1"/>
    <property type="molecule type" value="Genomic_DNA"/>
</dbReference>
<dbReference type="GO" id="GO:0016763">
    <property type="term" value="F:pentosyltransferase activity"/>
    <property type="evidence" value="ECO:0007669"/>
    <property type="project" value="TreeGrafter"/>
</dbReference>
<comment type="subcellular location">
    <subcellularLocation>
        <location evidence="1">Cell membrane</location>
        <topology evidence="1">Multi-pass membrane protein</topology>
    </subcellularLocation>
</comment>
<name>A0A4Q1DAL2_9BACT</name>
<evidence type="ECO:0000256" key="7">
    <source>
        <dbReference type="ARBA" id="ARBA00023136"/>
    </source>
</evidence>
<evidence type="ECO:0000256" key="2">
    <source>
        <dbReference type="ARBA" id="ARBA00022475"/>
    </source>
</evidence>
<evidence type="ECO:0000313" key="11">
    <source>
        <dbReference type="EMBL" id="RXK85805.1"/>
    </source>
</evidence>
<keyword evidence="3" id="KW-0328">Glycosyltransferase</keyword>